<dbReference type="PANTHER" id="PTHR43168">
    <property type="entry name" value="50S RIBOSOMAL PROTEIN L33, CHLOROPLASTIC"/>
    <property type="match status" value="1"/>
</dbReference>
<evidence type="ECO:0000256" key="5">
    <source>
        <dbReference type="HAMAP-Rule" id="MF_00294"/>
    </source>
</evidence>
<dbReference type="InterPro" id="IPR001705">
    <property type="entry name" value="Ribosomal_bL33"/>
</dbReference>
<evidence type="ECO:0000313" key="7">
    <source>
        <dbReference type="Proteomes" id="UP000281813"/>
    </source>
</evidence>
<comment type="similarity">
    <text evidence="1 5">Belongs to the bacterial ribosomal protein bL33 family.</text>
</comment>
<dbReference type="NCBIfam" id="NF001764">
    <property type="entry name" value="PRK00504.1"/>
    <property type="match status" value="1"/>
</dbReference>
<dbReference type="NCBIfam" id="TIGR01023">
    <property type="entry name" value="rpmG_bact"/>
    <property type="match status" value="1"/>
</dbReference>
<dbReference type="InterPro" id="IPR018264">
    <property type="entry name" value="Ribosomal_bL33_CS"/>
</dbReference>
<evidence type="ECO:0000313" key="6">
    <source>
        <dbReference type="EMBL" id="RKQ14284.1"/>
    </source>
</evidence>
<name>A0A494YVT5_9BACI</name>
<dbReference type="AlphaFoldDB" id="A0A494YVT5"/>
<comment type="caution">
    <text evidence="6">The sequence shown here is derived from an EMBL/GenBank/DDBJ whole genome shotgun (WGS) entry which is preliminary data.</text>
</comment>
<dbReference type="GO" id="GO:0003735">
    <property type="term" value="F:structural constituent of ribosome"/>
    <property type="evidence" value="ECO:0007669"/>
    <property type="project" value="InterPro"/>
</dbReference>
<keyword evidence="3 5" id="KW-0687">Ribonucleoprotein</keyword>
<reference evidence="6 7" key="1">
    <citation type="journal article" date="2015" name="Antonie Van Leeuwenhoek">
        <title>Oceanobacillus bengalensis sp. nov., a bacterium isolated from seawater of the Bay of Bengal.</title>
        <authorList>
            <person name="Yongchang O."/>
            <person name="Xiang W."/>
            <person name="Wang G."/>
        </authorList>
    </citation>
    <scope>NUCLEOTIDE SEQUENCE [LARGE SCALE GENOMIC DNA]</scope>
    <source>
        <strain evidence="6 7">MCCC 1K00260</strain>
    </source>
</reference>
<dbReference type="InterPro" id="IPR011332">
    <property type="entry name" value="Ribosomal_zn-bd"/>
</dbReference>
<dbReference type="Pfam" id="PF00471">
    <property type="entry name" value="Ribosomal_L33"/>
    <property type="match status" value="1"/>
</dbReference>
<dbReference type="Gene3D" id="2.20.28.120">
    <property type="entry name" value="Ribosomal protein L33"/>
    <property type="match status" value="1"/>
</dbReference>
<dbReference type="OrthoDB" id="9801333at2"/>
<accession>A0A494YVT5</accession>
<dbReference type="PROSITE" id="PS00582">
    <property type="entry name" value="RIBOSOMAL_L33"/>
    <property type="match status" value="1"/>
</dbReference>
<dbReference type="GO" id="GO:1990904">
    <property type="term" value="C:ribonucleoprotein complex"/>
    <property type="evidence" value="ECO:0007669"/>
    <property type="project" value="UniProtKB-KW"/>
</dbReference>
<dbReference type="NCBIfam" id="NF001860">
    <property type="entry name" value="PRK00595.1"/>
    <property type="match status" value="1"/>
</dbReference>
<dbReference type="InterPro" id="IPR038584">
    <property type="entry name" value="Ribosomal_bL33_sf"/>
</dbReference>
<dbReference type="PANTHER" id="PTHR43168:SF5">
    <property type="entry name" value="LARGE RIBOSOMAL SUBUNIT PROTEIN BL33B"/>
    <property type="match status" value="1"/>
</dbReference>
<dbReference type="GO" id="GO:0005840">
    <property type="term" value="C:ribosome"/>
    <property type="evidence" value="ECO:0007669"/>
    <property type="project" value="UniProtKB-KW"/>
</dbReference>
<dbReference type="GO" id="GO:0005737">
    <property type="term" value="C:cytoplasm"/>
    <property type="evidence" value="ECO:0007669"/>
    <property type="project" value="UniProtKB-ARBA"/>
</dbReference>
<proteinExistence type="inferred from homology"/>
<evidence type="ECO:0000256" key="2">
    <source>
        <dbReference type="ARBA" id="ARBA00022980"/>
    </source>
</evidence>
<dbReference type="EMBL" id="RBZO01000022">
    <property type="protein sequence ID" value="RKQ14284.1"/>
    <property type="molecule type" value="Genomic_DNA"/>
</dbReference>
<keyword evidence="2 5" id="KW-0689">Ribosomal protein</keyword>
<dbReference type="Proteomes" id="UP000281813">
    <property type="component" value="Unassembled WGS sequence"/>
</dbReference>
<sequence>MQKHATLYEEKTSSFGVRNVSVKITLACAICSSRNYTTDKNVSTQSTRLEVRKYCKTCGKHTLHRETK</sequence>
<dbReference type="GO" id="GO:0006412">
    <property type="term" value="P:translation"/>
    <property type="evidence" value="ECO:0007669"/>
    <property type="project" value="UniProtKB-UniRule"/>
</dbReference>
<protein>
    <recommendedName>
        <fullName evidence="4 5">Large ribosomal subunit protein bL33</fullName>
    </recommendedName>
</protein>
<gene>
    <name evidence="5 6" type="primary">rpmG</name>
    <name evidence="6" type="ORF">D8M05_13740</name>
</gene>
<evidence type="ECO:0000256" key="3">
    <source>
        <dbReference type="ARBA" id="ARBA00023274"/>
    </source>
</evidence>
<evidence type="ECO:0000256" key="4">
    <source>
        <dbReference type="ARBA" id="ARBA00035176"/>
    </source>
</evidence>
<dbReference type="HAMAP" id="MF_00294">
    <property type="entry name" value="Ribosomal_bL33"/>
    <property type="match status" value="1"/>
</dbReference>
<dbReference type="SUPFAM" id="SSF57829">
    <property type="entry name" value="Zn-binding ribosomal proteins"/>
    <property type="match status" value="1"/>
</dbReference>
<evidence type="ECO:0000256" key="1">
    <source>
        <dbReference type="ARBA" id="ARBA00007596"/>
    </source>
</evidence>
<keyword evidence="7" id="KW-1185">Reference proteome</keyword>
<organism evidence="6 7">
    <name type="scientific">Oceanobacillus bengalensis</name>
    <dbReference type="NCBI Taxonomy" id="1435466"/>
    <lineage>
        <taxon>Bacteria</taxon>
        <taxon>Bacillati</taxon>
        <taxon>Bacillota</taxon>
        <taxon>Bacilli</taxon>
        <taxon>Bacillales</taxon>
        <taxon>Bacillaceae</taxon>
        <taxon>Oceanobacillus</taxon>
    </lineage>
</organism>